<dbReference type="EMBL" id="SLWW01000007">
    <property type="protein sequence ID" value="TCO71259.1"/>
    <property type="molecule type" value="Genomic_DNA"/>
</dbReference>
<feature type="transmembrane region" description="Helical" evidence="1">
    <location>
        <begin position="16"/>
        <end position="37"/>
    </location>
</feature>
<evidence type="ECO:0000313" key="2">
    <source>
        <dbReference type="EMBL" id="TCO71259.1"/>
    </source>
</evidence>
<proteinExistence type="predicted"/>
<keyword evidence="1" id="KW-0812">Transmembrane</keyword>
<gene>
    <name evidence="2" type="ORF">EV655_107154</name>
</gene>
<evidence type="ECO:0000313" key="3">
    <source>
        <dbReference type="Proteomes" id="UP000295142"/>
    </source>
</evidence>
<comment type="caution">
    <text evidence="2">The sequence shown here is derived from an EMBL/GenBank/DDBJ whole genome shotgun (WGS) entry which is preliminary data.</text>
</comment>
<reference evidence="2 3" key="1">
    <citation type="submission" date="2019-03" db="EMBL/GenBank/DDBJ databases">
        <title>Genomic Encyclopedia of Type Strains, Phase IV (KMG-IV): sequencing the most valuable type-strain genomes for metagenomic binning, comparative biology and taxonomic classification.</title>
        <authorList>
            <person name="Goeker M."/>
        </authorList>
    </citation>
    <scope>NUCLEOTIDE SEQUENCE [LARGE SCALE GENOMIC DNA]</scope>
    <source>
        <strain evidence="2 3">DSM 4868</strain>
    </source>
</reference>
<evidence type="ECO:0000256" key="1">
    <source>
        <dbReference type="SAM" id="Phobius"/>
    </source>
</evidence>
<dbReference type="AlphaFoldDB" id="A0A4R2KKR0"/>
<dbReference type="RefSeq" id="WP_132544474.1">
    <property type="nucleotide sequence ID" value="NZ_SLWW01000007.1"/>
</dbReference>
<keyword evidence="1" id="KW-0472">Membrane</keyword>
<accession>A0A4R2KKR0</accession>
<dbReference type="Pfam" id="PF10011">
    <property type="entry name" value="DUF2254"/>
    <property type="match status" value="1"/>
</dbReference>
<dbReference type="InterPro" id="IPR018723">
    <property type="entry name" value="DUF2254_membrane"/>
</dbReference>
<dbReference type="Proteomes" id="UP000295142">
    <property type="component" value="Unassembled WGS sequence"/>
</dbReference>
<sequence>MLSKRLWQLINLSRKLWVRTTLIALLGILAAVTAAVVDPVIPRGLADRIGEDAVMPILNVLASSMLAVTTFSLSVMVSAHHAASSQVTPRSHRLLLEDTTTQTVLATFLGAFVFALVSIILFRAGFHAGSAPVVVFLFTVLVVALVVLAILRWIDHLSRLGSMDETIAQVETRARATLRKHRAAPSLGARPLPGTASIPAGADPILAPRGGHVQFVDMAGLSARAAEAGAEIYLAATPGEFLVAGAPLAWLHPAGSAPAAAFQPAFEIDAVRSFDQDARFALVVLSEIASRALSPGLNDPGTAIDVIGRLERLLAECDPVNDEVRYPNLFAPTVNANDLVGDAFDAIARDGAGMIEVMRRLVKALNTLRTGGDAGLAHAAERMTARALAHAERALVLDDDKAGLKTLAGQRDQPRSGAAAPG</sequence>
<dbReference type="OrthoDB" id="2955631at2"/>
<keyword evidence="3" id="KW-1185">Reference proteome</keyword>
<keyword evidence="1" id="KW-1133">Transmembrane helix</keyword>
<feature type="transmembrane region" description="Helical" evidence="1">
    <location>
        <begin position="57"/>
        <end position="83"/>
    </location>
</feature>
<name>A0A4R2KKR0_9RHOB</name>
<feature type="transmembrane region" description="Helical" evidence="1">
    <location>
        <begin position="132"/>
        <end position="154"/>
    </location>
</feature>
<organism evidence="2 3">
    <name type="scientific">Rhodovulum euryhalinum</name>
    <dbReference type="NCBI Taxonomy" id="35805"/>
    <lineage>
        <taxon>Bacteria</taxon>
        <taxon>Pseudomonadati</taxon>
        <taxon>Pseudomonadota</taxon>
        <taxon>Alphaproteobacteria</taxon>
        <taxon>Rhodobacterales</taxon>
        <taxon>Paracoccaceae</taxon>
        <taxon>Rhodovulum</taxon>
    </lineage>
</organism>
<protein>
    <submittedName>
        <fullName evidence="2">Putative membrane protein</fullName>
    </submittedName>
</protein>
<feature type="transmembrane region" description="Helical" evidence="1">
    <location>
        <begin position="104"/>
        <end position="126"/>
    </location>
</feature>